<sequence length="188" mass="20682">MASRRFTVLTLLALVIFFLSQVRAVNELDYQRIKVKPSVSPFESALVLLQQQINYTFLKIDRLRRAMTHPSFSEENNRALSILGFNVIDTFVSMLALGNDIDISPKELNRLISEISKVETSCAADGMRLGLHKIVRISAKTNSTTPSVVCGAFRATFGAIAIDSGKSDVAGSAFWYVHTGKAEKALAL</sequence>
<feature type="chain" id="PRO_5045991827" description="RNase III domain-containing protein" evidence="1">
    <location>
        <begin position="25"/>
        <end position="188"/>
    </location>
</feature>
<accession>A0ABQ9LAR0</accession>
<dbReference type="Gene3D" id="1.10.1520.10">
    <property type="entry name" value="Ribonuclease III domain"/>
    <property type="match status" value="1"/>
</dbReference>
<organism evidence="3 4">
    <name type="scientific">Hevea brasiliensis</name>
    <name type="common">Para rubber tree</name>
    <name type="synonym">Siphonia brasiliensis</name>
    <dbReference type="NCBI Taxonomy" id="3981"/>
    <lineage>
        <taxon>Eukaryota</taxon>
        <taxon>Viridiplantae</taxon>
        <taxon>Streptophyta</taxon>
        <taxon>Embryophyta</taxon>
        <taxon>Tracheophyta</taxon>
        <taxon>Spermatophyta</taxon>
        <taxon>Magnoliopsida</taxon>
        <taxon>eudicotyledons</taxon>
        <taxon>Gunneridae</taxon>
        <taxon>Pentapetalae</taxon>
        <taxon>rosids</taxon>
        <taxon>fabids</taxon>
        <taxon>Malpighiales</taxon>
        <taxon>Euphorbiaceae</taxon>
        <taxon>Crotonoideae</taxon>
        <taxon>Micrandreae</taxon>
        <taxon>Hevea</taxon>
    </lineage>
</organism>
<keyword evidence="1" id="KW-0732">Signal</keyword>
<proteinExistence type="predicted"/>
<feature type="domain" description="RNase III" evidence="2">
    <location>
        <begin position="46"/>
        <end position="165"/>
    </location>
</feature>
<dbReference type="Proteomes" id="UP001174677">
    <property type="component" value="Chromosome 13"/>
</dbReference>
<dbReference type="InterPro" id="IPR036389">
    <property type="entry name" value="RNase_III_sf"/>
</dbReference>
<keyword evidence="4" id="KW-1185">Reference proteome</keyword>
<reference evidence="3" key="1">
    <citation type="journal article" date="2023" name="Plant Biotechnol. J.">
        <title>Chromosome-level wild Hevea brasiliensis genome provides new tools for genomic-assisted breeding and valuable loci to elevate rubber yield.</title>
        <authorList>
            <person name="Cheng H."/>
            <person name="Song X."/>
            <person name="Hu Y."/>
            <person name="Wu T."/>
            <person name="Yang Q."/>
            <person name="An Z."/>
            <person name="Feng S."/>
            <person name="Deng Z."/>
            <person name="Wu W."/>
            <person name="Zeng X."/>
            <person name="Tu M."/>
            <person name="Wang X."/>
            <person name="Huang H."/>
        </authorList>
    </citation>
    <scope>NUCLEOTIDE SEQUENCE</scope>
    <source>
        <strain evidence="3">MT/VB/25A 57/8</strain>
    </source>
</reference>
<gene>
    <name evidence="3" type="ORF">P3X46_023360</name>
</gene>
<evidence type="ECO:0000313" key="4">
    <source>
        <dbReference type="Proteomes" id="UP001174677"/>
    </source>
</evidence>
<dbReference type="SMART" id="SM00535">
    <property type="entry name" value="RIBOc"/>
    <property type="match status" value="1"/>
</dbReference>
<feature type="signal peptide" evidence="1">
    <location>
        <begin position="1"/>
        <end position="24"/>
    </location>
</feature>
<evidence type="ECO:0000256" key="1">
    <source>
        <dbReference type="SAM" id="SignalP"/>
    </source>
</evidence>
<dbReference type="SUPFAM" id="SSF69065">
    <property type="entry name" value="RNase III domain-like"/>
    <property type="match status" value="1"/>
</dbReference>
<evidence type="ECO:0000313" key="3">
    <source>
        <dbReference type="EMBL" id="KAJ9163725.1"/>
    </source>
</evidence>
<evidence type="ECO:0000259" key="2">
    <source>
        <dbReference type="PROSITE" id="PS50142"/>
    </source>
</evidence>
<dbReference type="Pfam" id="PF14622">
    <property type="entry name" value="Ribonucleas_3_3"/>
    <property type="match status" value="1"/>
</dbReference>
<comment type="caution">
    <text evidence="3">The sequence shown here is derived from an EMBL/GenBank/DDBJ whole genome shotgun (WGS) entry which is preliminary data.</text>
</comment>
<name>A0ABQ9LAR0_HEVBR</name>
<dbReference type="InterPro" id="IPR000999">
    <property type="entry name" value="RNase_III_dom"/>
</dbReference>
<dbReference type="EMBL" id="JARPOI010000013">
    <property type="protein sequence ID" value="KAJ9163725.1"/>
    <property type="molecule type" value="Genomic_DNA"/>
</dbReference>
<protein>
    <recommendedName>
        <fullName evidence="2">RNase III domain-containing protein</fullName>
    </recommendedName>
</protein>
<dbReference type="PROSITE" id="PS50142">
    <property type="entry name" value="RNASE_3_2"/>
    <property type="match status" value="1"/>
</dbReference>